<dbReference type="EMBL" id="JAGFNK010000039">
    <property type="protein sequence ID" value="KAI9510613.1"/>
    <property type="molecule type" value="Genomic_DNA"/>
</dbReference>
<comment type="caution">
    <text evidence="1">The sequence shown here is derived from an EMBL/GenBank/DDBJ whole genome shotgun (WGS) entry which is preliminary data.</text>
</comment>
<accession>A0ACC0UG53</accession>
<sequence length="96" mass="10738">MNVMSHPRVHRPLIMVPLLLFGTTFGFITAFTHQPRGRFHCEVPDLKKYGALRGAQPSFLRRGYTDTPLRFFDAHPLIASGLCPHLVPGIANGIRS</sequence>
<evidence type="ECO:0000313" key="2">
    <source>
        <dbReference type="Proteomes" id="UP001207468"/>
    </source>
</evidence>
<organism evidence="1 2">
    <name type="scientific">Russula earlei</name>
    <dbReference type="NCBI Taxonomy" id="71964"/>
    <lineage>
        <taxon>Eukaryota</taxon>
        <taxon>Fungi</taxon>
        <taxon>Dikarya</taxon>
        <taxon>Basidiomycota</taxon>
        <taxon>Agaricomycotina</taxon>
        <taxon>Agaricomycetes</taxon>
        <taxon>Russulales</taxon>
        <taxon>Russulaceae</taxon>
        <taxon>Russula</taxon>
    </lineage>
</organism>
<protein>
    <submittedName>
        <fullName evidence="1">Uncharacterized protein</fullName>
    </submittedName>
</protein>
<name>A0ACC0UG53_9AGAM</name>
<dbReference type="Proteomes" id="UP001207468">
    <property type="component" value="Unassembled WGS sequence"/>
</dbReference>
<proteinExistence type="predicted"/>
<reference evidence="1" key="1">
    <citation type="submission" date="2021-03" db="EMBL/GenBank/DDBJ databases">
        <title>Evolutionary priming and transition to the ectomycorrhizal habit in an iconic lineage of mushroom-forming fungi: is preadaptation a requirement?</title>
        <authorList>
            <consortium name="DOE Joint Genome Institute"/>
            <person name="Looney B.P."/>
            <person name="Miyauchi S."/>
            <person name="Morin E."/>
            <person name="Drula E."/>
            <person name="Courty P.E."/>
            <person name="Chicoki N."/>
            <person name="Fauchery L."/>
            <person name="Kohler A."/>
            <person name="Kuo A."/>
            <person name="LaButti K."/>
            <person name="Pangilinan J."/>
            <person name="Lipzen A."/>
            <person name="Riley R."/>
            <person name="Andreopoulos W."/>
            <person name="He G."/>
            <person name="Johnson J."/>
            <person name="Barry K.W."/>
            <person name="Grigoriev I.V."/>
            <person name="Nagy L."/>
            <person name="Hibbett D."/>
            <person name="Henrissat B."/>
            <person name="Matheny P.B."/>
            <person name="Labbe J."/>
            <person name="Martin A.F."/>
        </authorList>
    </citation>
    <scope>NUCLEOTIDE SEQUENCE</scope>
    <source>
        <strain evidence="1">BPL698</strain>
    </source>
</reference>
<gene>
    <name evidence="1" type="ORF">F5148DRAFT_557452</name>
</gene>
<keyword evidence="2" id="KW-1185">Reference proteome</keyword>
<evidence type="ECO:0000313" key="1">
    <source>
        <dbReference type="EMBL" id="KAI9510613.1"/>
    </source>
</evidence>